<evidence type="ECO:0000313" key="1">
    <source>
        <dbReference type="EMBL" id="KLO14550.1"/>
    </source>
</evidence>
<dbReference type="STRING" id="27342.A0A0H2RRE6"/>
<dbReference type="Proteomes" id="UP000053477">
    <property type="component" value="Unassembled WGS sequence"/>
</dbReference>
<evidence type="ECO:0000313" key="2">
    <source>
        <dbReference type="Proteomes" id="UP000053477"/>
    </source>
</evidence>
<dbReference type="SUPFAM" id="SSF50729">
    <property type="entry name" value="PH domain-like"/>
    <property type="match status" value="1"/>
</dbReference>
<protein>
    <recommendedName>
        <fullName evidence="3">GRAM domain-containing protein</fullName>
    </recommendedName>
</protein>
<dbReference type="AlphaFoldDB" id="A0A0H2RRE6"/>
<dbReference type="EMBL" id="KQ085942">
    <property type="protein sequence ID" value="KLO14550.1"/>
    <property type="molecule type" value="Genomic_DNA"/>
</dbReference>
<evidence type="ECO:0008006" key="3">
    <source>
        <dbReference type="Google" id="ProtNLM"/>
    </source>
</evidence>
<dbReference type="GO" id="GO:0031490">
    <property type="term" value="F:chromatin DNA binding"/>
    <property type="evidence" value="ECO:0007669"/>
    <property type="project" value="TreeGrafter"/>
</dbReference>
<keyword evidence="2" id="KW-1185">Reference proteome</keyword>
<name>A0A0H2RRE6_9AGAM</name>
<dbReference type="InParanoid" id="A0A0H2RRE6"/>
<dbReference type="PANTHER" id="PTHR31606:SF1">
    <property type="entry name" value="WW DOMAIN BINDING PROTEIN 2, ISOFORM E"/>
    <property type="match status" value="1"/>
</dbReference>
<proteinExistence type="predicted"/>
<dbReference type="GO" id="GO:0003713">
    <property type="term" value="F:transcription coactivator activity"/>
    <property type="evidence" value="ECO:0007669"/>
    <property type="project" value="InterPro"/>
</dbReference>
<dbReference type="OrthoDB" id="1259151at2759"/>
<accession>A0A0H2RRE6</accession>
<dbReference type="CDD" id="cd13214">
    <property type="entry name" value="PH-GRAM_WBP2"/>
    <property type="match status" value="1"/>
</dbReference>
<dbReference type="FunCoup" id="A0A0H2RRE6">
    <property type="interactions" value="200"/>
</dbReference>
<gene>
    <name evidence="1" type="ORF">SCHPADRAFT_872492</name>
</gene>
<dbReference type="PANTHER" id="PTHR31606">
    <property type="entry name" value="WW DOMAIN BINDING PROTEIN 2, ISOFORM E"/>
    <property type="match status" value="1"/>
</dbReference>
<reference evidence="1 2" key="1">
    <citation type="submission" date="2015-04" db="EMBL/GenBank/DDBJ databases">
        <title>Complete genome sequence of Schizopora paradoxa KUC8140, a cosmopolitan wood degrader in East Asia.</title>
        <authorList>
            <consortium name="DOE Joint Genome Institute"/>
            <person name="Min B."/>
            <person name="Park H."/>
            <person name="Jang Y."/>
            <person name="Kim J.-J."/>
            <person name="Kim K.H."/>
            <person name="Pangilinan J."/>
            <person name="Lipzen A."/>
            <person name="Riley R."/>
            <person name="Grigoriev I.V."/>
            <person name="Spatafora J.W."/>
            <person name="Choi I.-G."/>
        </authorList>
    </citation>
    <scope>NUCLEOTIDE SEQUENCE [LARGE SCALE GENOMIC DNA]</scope>
    <source>
        <strain evidence="1 2">KUC8140</strain>
    </source>
</reference>
<dbReference type="InterPro" id="IPR044852">
    <property type="entry name" value="WBP2-like"/>
</dbReference>
<organism evidence="1 2">
    <name type="scientific">Schizopora paradoxa</name>
    <dbReference type="NCBI Taxonomy" id="27342"/>
    <lineage>
        <taxon>Eukaryota</taxon>
        <taxon>Fungi</taxon>
        <taxon>Dikarya</taxon>
        <taxon>Basidiomycota</taxon>
        <taxon>Agaricomycotina</taxon>
        <taxon>Agaricomycetes</taxon>
        <taxon>Hymenochaetales</taxon>
        <taxon>Schizoporaceae</taxon>
        <taxon>Schizopora</taxon>
    </lineage>
</organism>
<dbReference type="GO" id="GO:0005634">
    <property type="term" value="C:nucleus"/>
    <property type="evidence" value="ECO:0007669"/>
    <property type="project" value="TreeGrafter"/>
</dbReference>
<sequence length="190" mass="20369">MALNWAMLAPNRTPVPLLNESTIEILPSAEVTLDIPDAPPALGTSAGGSGGSRRLKGFGQLNLTDQRLIFVASKPDEDFNSLSVLLPSILSSKFEQPFFGSNFLAIEIKPHKDGGLTTGTRGEIRLKDQGMFGFASSLEKARERAIYMKRQADSEADTLPLYEGADEPVQLEEVSVAPPGPGELPPGYDA</sequence>